<evidence type="ECO:0000256" key="6">
    <source>
        <dbReference type="ARBA" id="ARBA00022692"/>
    </source>
</evidence>
<evidence type="ECO:0000256" key="5">
    <source>
        <dbReference type="ARBA" id="ARBA00022519"/>
    </source>
</evidence>
<evidence type="ECO:0000256" key="10">
    <source>
        <dbReference type="PIRNR" id="PIRNR006291"/>
    </source>
</evidence>
<sequence>MRERWEQLQPRERQLVAGMGVFFGLLLFYVLVWEPLHDGVEQAQQRVETQQDNLIWMQRSAARVILSRDTKPSAASKVSGSISQRINRTASQLNIKLSRIQPQKDEVNVRIDSVDFNSFMTWVQTLEKQRVAVVSADVSRGDLPGHVEVRKLLLRSL</sequence>
<dbReference type="InterPro" id="IPR023229">
    <property type="entry name" value="T2SS_M_periplasmic_sf"/>
</dbReference>
<keyword evidence="13" id="KW-1185">Reference proteome</keyword>
<keyword evidence="9 10" id="KW-0472">Membrane</keyword>
<keyword evidence="5 10" id="KW-0997">Cell inner membrane</keyword>
<evidence type="ECO:0000256" key="2">
    <source>
        <dbReference type="ARBA" id="ARBA00010637"/>
    </source>
</evidence>
<keyword evidence="3 10" id="KW-0813">Transport</keyword>
<dbReference type="Pfam" id="PF04612">
    <property type="entry name" value="T2SSM"/>
    <property type="match status" value="1"/>
</dbReference>
<evidence type="ECO:0000256" key="8">
    <source>
        <dbReference type="ARBA" id="ARBA00022989"/>
    </source>
</evidence>
<dbReference type="SUPFAM" id="SSF103054">
    <property type="entry name" value="General secretion pathway protein M, EpsM"/>
    <property type="match status" value="1"/>
</dbReference>
<comment type="subcellular location">
    <subcellularLocation>
        <location evidence="1">Cell inner membrane</location>
        <topology evidence="1">Single-pass membrane protein</topology>
    </subcellularLocation>
</comment>
<dbReference type="GO" id="GO:0005886">
    <property type="term" value="C:plasma membrane"/>
    <property type="evidence" value="ECO:0007669"/>
    <property type="project" value="UniProtKB-SubCell"/>
</dbReference>
<protein>
    <recommendedName>
        <fullName evidence="10">Type II secretion system protein M</fullName>
        <shortName evidence="10">T2SS protein M</shortName>
    </recommendedName>
    <alternativeName>
        <fullName evidence="10">General secretion pathway protein M</fullName>
    </alternativeName>
</protein>
<dbReference type="PIRSF" id="PIRSF006291">
    <property type="entry name" value="GspM"/>
    <property type="match status" value="1"/>
</dbReference>
<dbReference type="AlphaFoldDB" id="A0AA41W8G2"/>
<evidence type="ECO:0000256" key="11">
    <source>
        <dbReference type="SAM" id="Phobius"/>
    </source>
</evidence>
<evidence type="ECO:0000256" key="3">
    <source>
        <dbReference type="ARBA" id="ARBA00022448"/>
    </source>
</evidence>
<comment type="similarity">
    <text evidence="2 10">Belongs to the GSP M family.</text>
</comment>
<keyword evidence="7 10" id="KW-0653">Protein transport</keyword>
<evidence type="ECO:0000256" key="4">
    <source>
        <dbReference type="ARBA" id="ARBA00022475"/>
    </source>
</evidence>
<dbReference type="Proteomes" id="UP001165393">
    <property type="component" value="Unassembled WGS sequence"/>
</dbReference>
<accession>A0AA41W8G2</accession>
<dbReference type="GO" id="GO:0015628">
    <property type="term" value="P:protein secretion by the type II secretion system"/>
    <property type="evidence" value="ECO:0007669"/>
    <property type="project" value="InterPro"/>
</dbReference>
<name>A0AA41W8G2_9GAMM</name>
<dbReference type="Gene3D" id="3.30.1360.100">
    <property type="entry name" value="General secretion pathway protein M, EpsM"/>
    <property type="match status" value="1"/>
</dbReference>
<evidence type="ECO:0000313" key="13">
    <source>
        <dbReference type="Proteomes" id="UP001165393"/>
    </source>
</evidence>
<gene>
    <name evidence="12" type="ORF">NAF29_14615</name>
</gene>
<dbReference type="RefSeq" id="WP_251262371.1">
    <property type="nucleotide sequence ID" value="NZ_JAMQGP010000008.1"/>
</dbReference>
<organism evidence="12 13">
    <name type="scientific">Echinimonas agarilytica</name>
    <dbReference type="NCBI Taxonomy" id="1215918"/>
    <lineage>
        <taxon>Bacteria</taxon>
        <taxon>Pseudomonadati</taxon>
        <taxon>Pseudomonadota</taxon>
        <taxon>Gammaproteobacteria</taxon>
        <taxon>Alteromonadales</taxon>
        <taxon>Echinimonadaceae</taxon>
        <taxon>Echinimonas</taxon>
    </lineage>
</organism>
<evidence type="ECO:0000313" key="12">
    <source>
        <dbReference type="EMBL" id="MCM2680885.1"/>
    </source>
</evidence>
<feature type="transmembrane region" description="Helical" evidence="11">
    <location>
        <begin position="15"/>
        <end position="33"/>
    </location>
</feature>
<evidence type="ECO:0000256" key="7">
    <source>
        <dbReference type="ARBA" id="ARBA00022927"/>
    </source>
</evidence>
<keyword evidence="6 11" id="KW-0812">Transmembrane</keyword>
<keyword evidence="4 10" id="KW-1003">Cell membrane</keyword>
<dbReference type="EMBL" id="JAMQGP010000008">
    <property type="protein sequence ID" value="MCM2680885.1"/>
    <property type="molecule type" value="Genomic_DNA"/>
</dbReference>
<comment type="caution">
    <text evidence="12">The sequence shown here is derived from an EMBL/GenBank/DDBJ whole genome shotgun (WGS) entry which is preliminary data.</text>
</comment>
<proteinExistence type="inferred from homology"/>
<dbReference type="InterPro" id="IPR007690">
    <property type="entry name" value="T2SS_GspM"/>
</dbReference>
<comment type="function">
    <text evidence="10">Inner membrane component of the type II secretion system required for the energy-dependent secretion of extracellular factors such as proteases and toxins from the periplasm.</text>
</comment>
<keyword evidence="8 11" id="KW-1133">Transmembrane helix</keyword>
<evidence type="ECO:0000256" key="1">
    <source>
        <dbReference type="ARBA" id="ARBA00004377"/>
    </source>
</evidence>
<reference evidence="12 13" key="1">
    <citation type="journal article" date="2013" name="Antonie Van Leeuwenhoek">
        <title>Echinimonas agarilytica gen. nov., sp. nov., a new gammaproteobacterium isolated from the sea urchin Strongylocentrotus intermedius.</title>
        <authorList>
            <person name="Nedashkovskaya O.I."/>
            <person name="Stenkova A.M."/>
            <person name="Zhukova N.V."/>
            <person name="Van Trappen S."/>
            <person name="Lee J.S."/>
            <person name="Kim S.B."/>
        </authorList>
    </citation>
    <scope>NUCLEOTIDE SEQUENCE [LARGE SCALE GENOMIC DNA]</scope>
    <source>
        <strain evidence="12 13">KMM 6351</strain>
    </source>
</reference>
<evidence type="ECO:0000256" key="9">
    <source>
        <dbReference type="ARBA" id="ARBA00023136"/>
    </source>
</evidence>
<dbReference type="GO" id="GO:0015627">
    <property type="term" value="C:type II protein secretion system complex"/>
    <property type="evidence" value="ECO:0007669"/>
    <property type="project" value="InterPro"/>
</dbReference>